<protein>
    <submittedName>
        <fullName evidence="1">Cell surface protein</fullName>
    </submittedName>
</protein>
<organism evidence="1 2">
    <name type="scientific">Burkholderia latens</name>
    <dbReference type="NCBI Taxonomy" id="488446"/>
    <lineage>
        <taxon>Bacteria</taxon>
        <taxon>Pseudomonadati</taxon>
        <taxon>Pseudomonadota</taxon>
        <taxon>Betaproteobacteria</taxon>
        <taxon>Burkholderiales</taxon>
        <taxon>Burkholderiaceae</taxon>
        <taxon>Burkholderia</taxon>
        <taxon>Burkholderia cepacia complex</taxon>
    </lineage>
</organism>
<gene>
    <name evidence="1" type="ORF">BLA24064_01415</name>
</gene>
<reference evidence="1 2" key="1">
    <citation type="submission" date="2019-09" db="EMBL/GenBank/DDBJ databases">
        <authorList>
            <person name="Depoorter E."/>
        </authorList>
    </citation>
    <scope>NUCLEOTIDE SEQUENCE [LARGE SCALE GENOMIC DNA]</scope>
    <source>
        <strain evidence="1">LMG 24064</strain>
    </source>
</reference>
<sequence>MPGLTFGSLNGNAAVSKTSGGMVTGQVSGAGAKGGTVTSKPVQPVRPIIAGATAQRVLDNLAIPQGGLYRPSQSPNASYVIETNPAFTNQKTFLSSDYFFNQIGVDLGFPTARVTLGFQVTAQF</sequence>
<evidence type="ECO:0000313" key="2">
    <source>
        <dbReference type="Proteomes" id="UP000494222"/>
    </source>
</evidence>
<proteinExistence type="predicted"/>
<dbReference type="EMBL" id="CABVPL010000007">
    <property type="protein sequence ID" value="VWB33168.1"/>
    <property type="molecule type" value="Genomic_DNA"/>
</dbReference>
<dbReference type="AlphaFoldDB" id="A0A6P2ITU3"/>
<dbReference type="Proteomes" id="UP000494222">
    <property type="component" value="Unassembled WGS sequence"/>
</dbReference>
<evidence type="ECO:0000313" key="1">
    <source>
        <dbReference type="EMBL" id="VWB33168.1"/>
    </source>
</evidence>
<name>A0A6P2ITU3_9BURK</name>
<accession>A0A6P2ITU3</accession>